<evidence type="ECO:0000313" key="13">
    <source>
        <dbReference type="EMBL" id="SVC20775.1"/>
    </source>
</evidence>
<dbReference type="GO" id="GO:0044209">
    <property type="term" value="P:AMP salvage"/>
    <property type="evidence" value="ECO:0007669"/>
    <property type="project" value="UniProtKB-UniPathway"/>
</dbReference>
<keyword evidence="8" id="KW-0963">Cytoplasm</keyword>
<comment type="pathway">
    <text evidence="4">Purine metabolism; AMP biosynthesis via salvage pathway; AMP from adenine: step 1/1.</text>
</comment>
<comment type="subcellular location">
    <subcellularLocation>
        <location evidence="3">Cytoplasm</location>
    </subcellularLocation>
</comment>
<evidence type="ECO:0000256" key="9">
    <source>
        <dbReference type="ARBA" id="ARBA00022676"/>
    </source>
</evidence>
<evidence type="ECO:0000256" key="7">
    <source>
        <dbReference type="ARBA" id="ARBA00011893"/>
    </source>
</evidence>
<dbReference type="PANTHER" id="PTHR32315">
    <property type="entry name" value="ADENINE PHOSPHORIBOSYLTRANSFERASE"/>
    <property type="match status" value="1"/>
</dbReference>
<dbReference type="GO" id="GO:0006166">
    <property type="term" value="P:purine ribonucleoside salvage"/>
    <property type="evidence" value="ECO:0007669"/>
    <property type="project" value="UniProtKB-KW"/>
</dbReference>
<dbReference type="InterPro" id="IPR000836">
    <property type="entry name" value="PRTase_dom"/>
</dbReference>
<keyword evidence="10" id="KW-0808">Transferase</keyword>
<dbReference type="AlphaFoldDB" id="A0A382KAW3"/>
<keyword evidence="11" id="KW-0660">Purine salvage</keyword>
<dbReference type="NCBIfam" id="NF002636">
    <property type="entry name" value="PRK02304.1-5"/>
    <property type="match status" value="1"/>
</dbReference>
<gene>
    <name evidence="13" type="ORF">METZ01_LOCUS273629</name>
</gene>
<evidence type="ECO:0000256" key="6">
    <source>
        <dbReference type="ARBA" id="ARBA00011738"/>
    </source>
</evidence>
<dbReference type="InterPro" id="IPR050054">
    <property type="entry name" value="UPRTase/APRTase"/>
</dbReference>
<dbReference type="Gene3D" id="3.40.50.2020">
    <property type="match status" value="1"/>
</dbReference>
<dbReference type="GO" id="GO:0016208">
    <property type="term" value="F:AMP binding"/>
    <property type="evidence" value="ECO:0007669"/>
    <property type="project" value="TreeGrafter"/>
</dbReference>
<name>A0A382KAW3_9ZZZZ</name>
<dbReference type="HAMAP" id="MF_00004">
    <property type="entry name" value="Aden_phosphoribosyltr"/>
    <property type="match status" value="1"/>
</dbReference>
<evidence type="ECO:0000256" key="4">
    <source>
        <dbReference type="ARBA" id="ARBA00004659"/>
    </source>
</evidence>
<comment type="function">
    <text evidence="2">Catalyzes a salvage reaction resulting in the formation of AMP, that is energically less costly than de novo synthesis.</text>
</comment>
<dbReference type="EMBL" id="UINC01079096">
    <property type="protein sequence ID" value="SVC20775.1"/>
    <property type="molecule type" value="Genomic_DNA"/>
</dbReference>
<comment type="similarity">
    <text evidence="5">Belongs to the purine/pyrimidine phosphoribosyltransferase family.</text>
</comment>
<proteinExistence type="inferred from homology"/>
<comment type="catalytic activity">
    <reaction evidence="1">
        <text>AMP + diphosphate = 5-phospho-alpha-D-ribose 1-diphosphate + adenine</text>
        <dbReference type="Rhea" id="RHEA:16609"/>
        <dbReference type="ChEBI" id="CHEBI:16708"/>
        <dbReference type="ChEBI" id="CHEBI:33019"/>
        <dbReference type="ChEBI" id="CHEBI:58017"/>
        <dbReference type="ChEBI" id="CHEBI:456215"/>
        <dbReference type="EC" id="2.4.2.7"/>
    </reaction>
</comment>
<dbReference type="SUPFAM" id="SSF53271">
    <property type="entry name" value="PRTase-like"/>
    <property type="match status" value="1"/>
</dbReference>
<dbReference type="NCBIfam" id="NF002634">
    <property type="entry name" value="PRK02304.1-3"/>
    <property type="match status" value="1"/>
</dbReference>
<reference evidence="13" key="1">
    <citation type="submission" date="2018-05" db="EMBL/GenBank/DDBJ databases">
        <authorList>
            <person name="Lanie J.A."/>
            <person name="Ng W.-L."/>
            <person name="Kazmierczak K.M."/>
            <person name="Andrzejewski T.M."/>
            <person name="Davidsen T.M."/>
            <person name="Wayne K.J."/>
            <person name="Tettelin H."/>
            <person name="Glass J.I."/>
            <person name="Rusch D."/>
            <person name="Podicherti R."/>
            <person name="Tsui H.-C.T."/>
            <person name="Winkler M.E."/>
        </authorList>
    </citation>
    <scope>NUCLEOTIDE SEQUENCE</scope>
</reference>
<dbReference type="UniPathway" id="UPA00588">
    <property type="reaction ID" value="UER00646"/>
</dbReference>
<accession>A0A382KAW3</accession>
<comment type="subunit">
    <text evidence="6">Homodimer.</text>
</comment>
<dbReference type="Pfam" id="PF00156">
    <property type="entry name" value="Pribosyltran"/>
    <property type="match status" value="1"/>
</dbReference>
<keyword evidence="9" id="KW-0328">Glycosyltransferase</keyword>
<feature type="domain" description="Phosphoribosyltransferase" evidence="12">
    <location>
        <begin position="29"/>
        <end position="151"/>
    </location>
</feature>
<dbReference type="CDD" id="cd06223">
    <property type="entry name" value="PRTases_typeI"/>
    <property type="match status" value="1"/>
</dbReference>
<evidence type="ECO:0000256" key="10">
    <source>
        <dbReference type="ARBA" id="ARBA00022679"/>
    </source>
</evidence>
<organism evidence="13">
    <name type="scientific">marine metagenome</name>
    <dbReference type="NCBI Taxonomy" id="408172"/>
    <lineage>
        <taxon>unclassified sequences</taxon>
        <taxon>metagenomes</taxon>
        <taxon>ecological metagenomes</taxon>
    </lineage>
</organism>
<dbReference type="GO" id="GO:0005737">
    <property type="term" value="C:cytoplasm"/>
    <property type="evidence" value="ECO:0007669"/>
    <property type="project" value="UniProtKB-SubCell"/>
</dbReference>
<dbReference type="GO" id="GO:0002055">
    <property type="term" value="F:adenine binding"/>
    <property type="evidence" value="ECO:0007669"/>
    <property type="project" value="TreeGrafter"/>
</dbReference>
<evidence type="ECO:0000256" key="1">
    <source>
        <dbReference type="ARBA" id="ARBA00000868"/>
    </source>
</evidence>
<dbReference type="PANTHER" id="PTHR32315:SF3">
    <property type="entry name" value="ADENINE PHOSPHORIBOSYLTRANSFERASE"/>
    <property type="match status" value="1"/>
</dbReference>
<protein>
    <recommendedName>
        <fullName evidence="7">adenine phosphoribosyltransferase</fullName>
        <ecNumber evidence="7">2.4.2.7</ecNumber>
    </recommendedName>
</protein>
<dbReference type="GO" id="GO:0003999">
    <property type="term" value="F:adenine phosphoribosyltransferase activity"/>
    <property type="evidence" value="ECO:0007669"/>
    <property type="project" value="UniProtKB-EC"/>
</dbReference>
<sequence length="173" mass="19108">MDINRIKKSIRNVPDFPKPGIQFKDITTLLQDKDAFSETIEAFYSAFKDKEIDVIVGIESRGFIFASPLSLRLGCRFVLARKLGKLPRKTIAKEYSLEYGTAAIEIHTDGIRKGDKVLIVDDLLASGGTAKATGSVVKKLKGEIIGYAFLIILDDLNGVDILSPTPVFNILEY</sequence>
<dbReference type="FunFam" id="3.40.50.2020:FF:000004">
    <property type="entry name" value="Adenine phosphoribosyltransferase"/>
    <property type="match status" value="1"/>
</dbReference>
<evidence type="ECO:0000256" key="2">
    <source>
        <dbReference type="ARBA" id="ARBA00003968"/>
    </source>
</evidence>
<dbReference type="InterPro" id="IPR029057">
    <property type="entry name" value="PRTase-like"/>
</dbReference>
<dbReference type="NCBIfam" id="TIGR01090">
    <property type="entry name" value="apt"/>
    <property type="match status" value="1"/>
</dbReference>
<evidence type="ECO:0000259" key="12">
    <source>
        <dbReference type="Pfam" id="PF00156"/>
    </source>
</evidence>
<evidence type="ECO:0000256" key="11">
    <source>
        <dbReference type="ARBA" id="ARBA00022726"/>
    </source>
</evidence>
<evidence type="ECO:0000256" key="5">
    <source>
        <dbReference type="ARBA" id="ARBA00008391"/>
    </source>
</evidence>
<evidence type="ECO:0000256" key="8">
    <source>
        <dbReference type="ARBA" id="ARBA00022490"/>
    </source>
</evidence>
<dbReference type="InterPro" id="IPR005764">
    <property type="entry name" value="Ade_phspho_trans"/>
</dbReference>
<dbReference type="GO" id="GO:0006168">
    <property type="term" value="P:adenine salvage"/>
    <property type="evidence" value="ECO:0007669"/>
    <property type="project" value="InterPro"/>
</dbReference>
<evidence type="ECO:0000256" key="3">
    <source>
        <dbReference type="ARBA" id="ARBA00004496"/>
    </source>
</evidence>
<dbReference type="EC" id="2.4.2.7" evidence="7"/>